<keyword evidence="12" id="KW-1185">Reference proteome</keyword>
<dbReference type="OrthoDB" id="9762778at2"/>
<keyword evidence="2 8" id="KW-0812">Transmembrane</keyword>
<name>A0A0W8IDH0_9MICC</name>
<accession>A0A0W8IDH0</accession>
<dbReference type="GO" id="GO:0005886">
    <property type="term" value="C:plasma membrane"/>
    <property type="evidence" value="ECO:0007669"/>
    <property type="project" value="UniProtKB-SubCell"/>
</dbReference>
<dbReference type="Proteomes" id="UP000054023">
    <property type="component" value="Unassembled WGS sequence"/>
</dbReference>
<dbReference type="EMBL" id="LQBM01000004">
    <property type="protein sequence ID" value="KUG57993.1"/>
    <property type="molecule type" value="Genomic_DNA"/>
</dbReference>
<dbReference type="Pfam" id="PF00005">
    <property type="entry name" value="ABC_tran"/>
    <property type="match status" value="1"/>
</dbReference>
<proteinExistence type="predicted"/>
<dbReference type="InterPro" id="IPR036640">
    <property type="entry name" value="ABC1_TM_sf"/>
</dbReference>
<organism evidence="11 12">
    <name type="scientific">Nesterenkonia jeotgali</name>
    <dbReference type="NCBI Taxonomy" id="317018"/>
    <lineage>
        <taxon>Bacteria</taxon>
        <taxon>Bacillati</taxon>
        <taxon>Actinomycetota</taxon>
        <taxon>Actinomycetes</taxon>
        <taxon>Micrococcales</taxon>
        <taxon>Micrococcaceae</taxon>
        <taxon>Nesterenkonia</taxon>
    </lineage>
</organism>
<dbReference type="InterPro" id="IPR003439">
    <property type="entry name" value="ABC_transporter-like_ATP-bd"/>
</dbReference>
<evidence type="ECO:0000256" key="5">
    <source>
        <dbReference type="ARBA" id="ARBA00022989"/>
    </source>
</evidence>
<dbReference type="PROSITE" id="PS50893">
    <property type="entry name" value="ABC_TRANSPORTER_2"/>
    <property type="match status" value="1"/>
</dbReference>
<dbReference type="RefSeq" id="WP_058889223.1">
    <property type="nucleotide sequence ID" value="NZ_LQBM01000004.1"/>
</dbReference>
<dbReference type="GO" id="GO:0140359">
    <property type="term" value="F:ABC-type transporter activity"/>
    <property type="evidence" value="ECO:0007669"/>
    <property type="project" value="InterPro"/>
</dbReference>
<dbReference type="InterPro" id="IPR039421">
    <property type="entry name" value="Type_1_exporter"/>
</dbReference>
<feature type="transmembrane region" description="Helical" evidence="8">
    <location>
        <begin position="127"/>
        <end position="150"/>
    </location>
</feature>
<keyword evidence="3" id="KW-0547">Nucleotide-binding</keyword>
<evidence type="ECO:0000256" key="7">
    <source>
        <dbReference type="SAM" id="MobiDB-lite"/>
    </source>
</evidence>
<feature type="domain" description="ABC transporter" evidence="9">
    <location>
        <begin position="338"/>
        <end position="560"/>
    </location>
</feature>
<feature type="transmembrane region" description="Helical" evidence="8">
    <location>
        <begin position="12"/>
        <end position="38"/>
    </location>
</feature>
<evidence type="ECO:0000313" key="12">
    <source>
        <dbReference type="Proteomes" id="UP000054023"/>
    </source>
</evidence>
<protein>
    <recommendedName>
        <fullName evidence="13">ABC transporter ATP-binding protein</fullName>
    </recommendedName>
</protein>
<evidence type="ECO:0000256" key="4">
    <source>
        <dbReference type="ARBA" id="ARBA00022840"/>
    </source>
</evidence>
<dbReference type="InterPro" id="IPR027417">
    <property type="entry name" value="P-loop_NTPase"/>
</dbReference>
<dbReference type="PROSITE" id="PS00211">
    <property type="entry name" value="ABC_TRANSPORTER_1"/>
    <property type="match status" value="1"/>
</dbReference>
<sequence>MIAHLLRLAKGSAGLLALSAFARTLTLLCGAALLLYPAWLVGRLADDQDIPPLGTVIAVMIALAAAKGLTRYAEQLSGHTAAFALLEQLRVRLYEKLIPLAPAVTASRGSGRLLSAATRDVDRVEVFFAHTLAPVVTAVLIPAAAVVLTWSLTGPGLGGALLVIYLAAAAMLIGIGRRGGRATSTAQVRARGALAQEISDDLRGRSEITIFGAQEQRAQRVDRLGAQIGAGSRGASVLQGLRAAAGQGWQVLALLVLLLLGLPQVQEAVFGYTELLLVLALVPGTAPALAAIEALGISLPAALASAANLRELEESSPAVREPTRPAPVTTEADGAASVSFQGVRFGYPGTSREVLEGVDLHIEPGQVAAVVGVSGSGKSTLAALLTRVWDPQEGQVRLGGTDVRELSLATLREQITVVEQRPVMISGSIRENLLLGSPEATDEQVLAACRWACLDTDIEAMPQGLDTELGTEEARLSGGQAQRLALARGYLRASPVLILDEITSAQDPLTQAEILRRMPEATSATVIMIAHRSAVLRHVHSVYEIDAGQITAAARPAAGA</sequence>
<dbReference type="PANTHER" id="PTHR24221:SF590">
    <property type="entry name" value="COMPONENT LINKED WITH THE ASSEMBLY OF CYTOCHROME' TRANSPORT TRANSMEMBRANE ATP-BINDING PROTEIN ABC TRANSPORTER CYDD-RELATED"/>
    <property type="match status" value="1"/>
</dbReference>
<dbReference type="STRING" id="317018.AVL63_05690"/>
<comment type="caution">
    <text evidence="11">The sequence shown here is derived from an EMBL/GenBank/DDBJ whole genome shotgun (WGS) entry which is preliminary data.</text>
</comment>
<evidence type="ECO:0000259" key="10">
    <source>
        <dbReference type="PROSITE" id="PS50929"/>
    </source>
</evidence>
<evidence type="ECO:0008006" key="13">
    <source>
        <dbReference type="Google" id="ProtNLM"/>
    </source>
</evidence>
<feature type="transmembrane region" description="Helical" evidence="8">
    <location>
        <begin position="50"/>
        <end position="69"/>
    </location>
</feature>
<feature type="transmembrane region" description="Helical" evidence="8">
    <location>
        <begin position="275"/>
        <end position="303"/>
    </location>
</feature>
<dbReference type="Gene3D" id="3.40.50.300">
    <property type="entry name" value="P-loop containing nucleotide triphosphate hydrolases"/>
    <property type="match status" value="1"/>
</dbReference>
<reference evidence="12" key="1">
    <citation type="submission" date="2015-12" db="EMBL/GenBank/DDBJ databases">
        <authorList>
            <person name="Nair G.R."/>
            <person name="Kaur G."/>
            <person name="Mayilraj S."/>
        </authorList>
    </citation>
    <scope>NUCLEOTIDE SEQUENCE [LARGE SCALE GENOMIC DNA]</scope>
    <source>
        <strain evidence="12">CD08_7</strain>
    </source>
</reference>
<evidence type="ECO:0000256" key="2">
    <source>
        <dbReference type="ARBA" id="ARBA00022692"/>
    </source>
</evidence>
<dbReference type="InterPro" id="IPR011527">
    <property type="entry name" value="ABC1_TM_dom"/>
</dbReference>
<feature type="region of interest" description="Disordered" evidence="7">
    <location>
        <begin position="313"/>
        <end position="332"/>
    </location>
</feature>
<evidence type="ECO:0000313" key="11">
    <source>
        <dbReference type="EMBL" id="KUG57993.1"/>
    </source>
</evidence>
<keyword evidence="5 8" id="KW-1133">Transmembrane helix</keyword>
<gene>
    <name evidence="11" type="ORF">AVL63_05690</name>
</gene>
<dbReference type="PANTHER" id="PTHR24221">
    <property type="entry name" value="ATP-BINDING CASSETTE SUB-FAMILY B"/>
    <property type="match status" value="1"/>
</dbReference>
<keyword evidence="4" id="KW-0067">ATP-binding</keyword>
<dbReference type="PROSITE" id="PS50929">
    <property type="entry name" value="ABC_TM1F"/>
    <property type="match status" value="1"/>
</dbReference>
<dbReference type="GO" id="GO:0005524">
    <property type="term" value="F:ATP binding"/>
    <property type="evidence" value="ECO:0007669"/>
    <property type="project" value="UniProtKB-KW"/>
</dbReference>
<dbReference type="SMART" id="SM00382">
    <property type="entry name" value="AAA"/>
    <property type="match status" value="1"/>
</dbReference>
<feature type="domain" description="ABC transmembrane type-1" evidence="10">
    <location>
        <begin position="17"/>
        <end position="301"/>
    </location>
</feature>
<keyword evidence="6 8" id="KW-0472">Membrane</keyword>
<dbReference type="InterPro" id="IPR017871">
    <property type="entry name" value="ABC_transporter-like_CS"/>
</dbReference>
<evidence type="ECO:0000256" key="3">
    <source>
        <dbReference type="ARBA" id="ARBA00022741"/>
    </source>
</evidence>
<evidence type="ECO:0000256" key="6">
    <source>
        <dbReference type="ARBA" id="ARBA00023136"/>
    </source>
</evidence>
<dbReference type="Gene3D" id="1.20.1560.10">
    <property type="entry name" value="ABC transporter type 1, transmembrane domain"/>
    <property type="match status" value="1"/>
</dbReference>
<dbReference type="Pfam" id="PF00664">
    <property type="entry name" value="ABC_membrane"/>
    <property type="match status" value="1"/>
</dbReference>
<dbReference type="SUPFAM" id="SSF52540">
    <property type="entry name" value="P-loop containing nucleoside triphosphate hydrolases"/>
    <property type="match status" value="1"/>
</dbReference>
<dbReference type="SUPFAM" id="SSF90123">
    <property type="entry name" value="ABC transporter transmembrane region"/>
    <property type="match status" value="1"/>
</dbReference>
<comment type="subcellular location">
    <subcellularLocation>
        <location evidence="1">Cell membrane</location>
        <topology evidence="1">Multi-pass membrane protein</topology>
    </subcellularLocation>
</comment>
<dbReference type="GO" id="GO:0016887">
    <property type="term" value="F:ATP hydrolysis activity"/>
    <property type="evidence" value="ECO:0007669"/>
    <property type="project" value="InterPro"/>
</dbReference>
<evidence type="ECO:0000259" key="9">
    <source>
        <dbReference type="PROSITE" id="PS50893"/>
    </source>
</evidence>
<evidence type="ECO:0000256" key="8">
    <source>
        <dbReference type="SAM" id="Phobius"/>
    </source>
</evidence>
<feature type="transmembrane region" description="Helical" evidence="8">
    <location>
        <begin position="156"/>
        <end position="175"/>
    </location>
</feature>
<dbReference type="InterPro" id="IPR003593">
    <property type="entry name" value="AAA+_ATPase"/>
</dbReference>
<evidence type="ECO:0000256" key="1">
    <source>
        <dbReference type="ARBA" id="ARBA00004651"/>
    </source>
</evidence>
<dbReference type="AlphaFoldDB" id="A0A0W8IDH0"/>